<reference evidence="2" key="2">
    <citation type="submission" date="2020-05" db="UniProtKB">
        <authorList>
            <consortium name="EnsemblMetazoa"/>
        </authorList>
    </citation>
    <scope>IDENTIFICATION</scope>
</reference>
<keyword evidence="3" id="KW-1185">Reference proteome</keyword>
<accession>A0A084VZK9</accession>
<dbReference type="EnsemblMetazoa" id="ASIC011200-RA">
    <property type="protein sequence ID" value="ASIC011200-PA"/>
    <property type="gene ID" value="ASIC011200"/>
</dbReference>
<name>A0A084VZK9_ANOSI</name>
<evidence type="ECO:0000313" key="3">
    <source>
        <dbReference type="Proteomes" id="UP000030765"/>
    </source>
</evidence>
<gene>
    <name evidence="1" type="ORF">ZHAS_00011200</name>
</gene>
<dbReference type="AlphaFoldDB" id="A0A084VZK9"/>
<dbReference type="EMBL" id="ATLV01018856">
    <property type="status" value="NOT_ANNOTATED_CDS"/>
    <property type="molecule type" value="Genomic_DNA"/>
</dbReference>
<dbReference type="VEuPathDB" id="VectorBase:ASIC011200"/>
<evidence type="ECO:0000313" key="2">
    <source>
        <dbReference type="EnsemblMetazoa" id="ASIC011200-PA"/>
    </source>
</evidence>
<proteinExistence type="predicted"/>
<protein>
    <submittedName>
        <fullName evidence="1 2">Uncharacterized protein</fullName>
    </submittedName>
</protein>
<organism evidence="1">
    <name type="scientific">Anopheles sinensis</name>
    <name type="common">Mosquito</name>
    <dbReference type="NCBI Taxonomy" id="74873"/>
    <lineage>
        <taxon>Eukaryota</taxon>
        <taxon>Metazoa</taxon>
        <taxon>Ecdysozoa</taxon>
        <taxon>Arthropoda</taxon>
        <taxon>Hexapoda</taxon>
        <taxon>Insecta</taxon>
        <taxon>Pterygota</taxon>
        <taxon>Neoptera</taxon>
        <taxon>Endopterygota</taxon>
        <taxon>Diptera</taxon>
        <taxon>Nematocera</taxon>
        <taxon>Culicoidea</taxon>
        <taxon>Culicidae</taxon>
        <taxon>Anophelinae</taxon>
        <taxon>Anopheles</taxon>
    </lineage>
</organism>
<dbReference type="Proteomes" id="UP000030765">
    <property type="component" value="Unassembled WGS sequence"/>
</dbReference>
<dbReference type="EMBL" id="KE525251">
    <property type="protein sequence ID" value="KFB43403.1"/>
    <property type="molecule type" value="Genomic_DNA"/>
</dbReference>
<reference evidence="1 3" key="1">
    <citation type="journal article" date="2014" name="BMC Genomics">
        <title>Genome sequence of Anopheles sinensis provides insight into genetics basis of mosquito competence for malaria parasites.</title>
        <authorList>
            <person name="Zhou D."/>
            <person name="Zhang D."/>
            <person name="Ding G."/>
            <person name="Shi L."/>
            <person name="Hou Q."/>
            <person name="Ye Y."/>
            <person name="Xu Y."/>
            <person name="Zhou H."/>
            <person name="Xiong C."/>
            <person name="Li S."/>
            <person name="Yu J."/>
            <person name="Hong S."/>
            <person name="Yu X."/>
            <person name="Zou P."/>
            <person name="Chen C."/>
            <person name="Chang X."/>
            <person name="Wang W."/>
            <person name="Lv Y."/>
            <person name="Sun Y."/>
            <person name="Ma L."/>
            <person name="Shen B."/>
            <person name="Zhu C."/>
        </authorList>
    </citation>
    <scope>NUCLEOTIDE SEQUENCE [LARGE SCALE GENOMIC DNA]</scope>
</reference>
<sequence length="196" mass="21920">MCHRSTRYSEHLRTAHIVNRLARLATADRRRKYQDSPMAPFTLSAGFISHGRAGDRDRDRVAGPVTAWCAIDADWPWPRVESDGKDDAGVSGAFRQHRGKLFPKLHKVLVRDEGSGEKRVFGAKYGVGKATTEAMGNGLTFEDELEWSNTVEENNTAKGKKRLTAGRPKRERTFRYCWNSKCGNKPAGKARSGAEN</sequence>
<evidence type="ECO:0000313" key="1">
    <source>
        <dbReference type="EMBL" id="KFB43403.1"/>
    </source>
</evidence>